<evidence type="ECO:0000256" key="1">
    <source>
        <dbReference type="SAM" id="MobiDB-lite"/>
    </source>
</evidence>
<dbReference type="Gene3D" id="3.90.1340.10">
    <property type="entry name" value="Phage tail collar domain"/>
    <property type="match status" value="1"/>
</dbReference>
<name>A1SXZ3_PSYIN</name>
<dbReference type="SUPFAM" id="SSF88874">
    <property type="entry name" value="Receptor-binding domain of short tail fibre protein gp12"/>
    <property type="match status" value="1"/>
</dbReference>
<dbReference type="eggNOG" id="COG4675">
    <property type="taxonomic scope" value="Bacteria"/>
</dbReference>
<proteinExistence type="predicted"/>
<evidence type="ECO:0000313" key="5">
    <source>
        <dbReference type="Proteomes" id="UP000000639"/>
    </source>
</evidence>
<feature type="chain" id="PRO_5002637117" evidence="2">
    <location>
        <begin position="27"/>
        <end position="195"/>
    </location>
</feature>
<organism evidence="4 5">
    <name type="scientific">Psychromonas ingrahamii (strain DSM 17664 / CCUG 51855 / 37)</name>
    <dbReference type="NCBI Taxonomy" id="357804"/>
    <lineage>
        <taxon>Bacteria</taxon>
        <taxon>Pseudomonadati</taxon>
        <taxon>Pseudomonadota</taxon>
        <taxon>Gammaproteobacteria</taxon>
        <taxon>Alteromonadales</taxon>
        <taxon>Psychromonadaceae</taxon>
        <taxon>Psychromonas</taxon>
    </lineage>
</organism>
<sequence>MKPLIRKLTLGLAVATSLLSTSPSFAEPFLGEIAWVPYNFAPRGWASCDGQLLPITQHNALFSLLGTVYGGDGRTTFALPDARGRVMIHEGQGPGLTNRRLGDKWGEEQVTLQTSQIPSHTHRQQASSGSPSSTSPEENVLASPSRTQLYADDADIDMSADNISYTGGNLAHNNMQPYTTLHCIIALVGIYPSRN</sequence>
<feature type="compositionally biased region" description="Low complexity" evidence="1">
    <location>
        <begin position="127"/>
        <end position="136"/>
    </location>
</feature>
<evidence type="ECO:0000259" key="3">
    <source>
        <dbReference type="Pfam" id="PF07484"/>
    </source>
</evidence>
<dbReference type="HOGENOM" id="CLU_087872_1_1_6"/>
<dbReference type="Pfam" id="PF07484">
    <property type="entry name" value="Collar"/>
    <property type="match status" value="1"/>
</dbReference>
<keyword evidence="5" id="KW-1185">Reference proteome</keyword>
<dbReference type="InterPro" id="IPR011083">
    <property type="entry name" value="Phage_tail_collar_dom"/>
</dbReference>
<dbReference type="AlphaFoldDB" id="A1SXZ3"/>
<dbReference type="KEGG" id="pin:Ping_2641"/>
<dbReference type="EMBL" id="CP000510">
    <property type="protein sequence ID" value="ABM04358.1"/>
    <property type="molecule type" value="Genomic_DNA"/>
</dbReference>
<dbReference type="OrthoDB" id="9810174at2"/>
<feature type="domain" description="Phage tail collar" evidence="3">
    <location>
        <begin position="31"/>
        <end position="86"/>
    </location>
</feature>
<gene>
    <name evidence="4" type="ordered locus">Ping_2641</name>
</gene>
<keyword evidence="2" id="KW-0732">Signal</keyword>
<dbReference type="Proteomes" id="UP000000639">
    <property type="component" value="Chromosome"/>
</dbReference>
<dbReference type="RefSeq" id="WP_011770915.1">
    <property type="nucleotide sequence ID" value="NC_008709.1"/>
</dbReference>
<feature type="region of interest" description="Disordered" evidence="1">
    <location>
        <begin position="111"/>
        <end position="143"/>
    </location>
</feature>
<evidence type="ECO:0000256" key="2">
    <source>
        <dbReference type="SAM" id="SignalP"/>
    </source>
</evidence>
<protein>
    <submittedName>
        <fullName evidence="4">Phage Tail Collar domain protein</fullName>
    </submittedName>
</protein>
<evidence type="ECO:0000313" key="4">
    <source>
        <dbReference type="EMBL" id="ABM04358.1"/>
    </source>
</evidence>
<dbReference type="STRING" id="357804.Ping_2641"/>
<accession>A1SXZ3</accession>
<dbReference type="InterPro" id="IPR037053">
    <property type="entry name" value="Phage_tail_collar_dom_sf"/>
</dbReference>
<reference evidence="4 5" key="1">
    <citation type="submission" date="2007-01" db="EMBL/GenBank/DDBJ databases">
        <title>Complete sequence of Psychromonas ingrahamii 37.</title>
        <authorList>
            <consortium name="US DOE Joint Genome Institute"/>
            <person name="Copeland A."/>
            <person name="Lucas S."/>
            <person name="Lapidus A."/>
            <person name="Barry K."/>
            <person name="Detter J.C."/>
            <person name="Glavina del Rio T."/>
            <person name="Hammon N."/>
            <person name="Israni S."/>
            <person name="Dalin E."/>
            <person name="Tice H."/>
            <person name="Pitluck S."/>
            <person name="Thompson L.S."/>
            <person name="Brettin T."/>
            <person name="Bruce D."/>
            <person name="Han C."/>
            <person name="Tapia R."/>
            <person name="Schmutz J."/>
            <person name="Larimer F."/>
            <person name="Land M."/>
            <person name="Hauser L."/>
            <person name="Kyrpides N."/>
            <person name="Ivanova N."/>
            <person name="Staley J."/>
            <person name="Richardson P."/>
        </authorList>
    </citation>
    <scope>NUCLEOTIDE SEQUENCE [LARGE SCALE GENOMIC DNA]</scope>
    <source>
        <strain evidence="4 5">37</strain>
    </source>
</reference>
<feature type="signal peptide" evidence="2">
    <location>
        <begin position="1"/>
        <end position="26"/>
    </location>
</feature>